<dbReference type="Gene3D" id="1.10.10.10">
    <property type="entry name" value="Winged helix-like DNA-binding domain superfamily/Winged helix DNA-binding domain"/>
    <property type="match status" value="1"/>
</dbReference>
<dbReference type="SMART" id="SM00347">
    <property type="entry name" value="HTH_MARR"/>
    <property type="match status" value="1"/>
</dbReference>
<evidence type="ECO:0000256" key="3">
    <source>
        <dbReference type="ARBA" id="ARBA00023163"/>
    </source>
</evidence>
<keyword evidence="3" id="KW-0804">Transcription</keyword>
<dbReference type="RefSeq" id="WP_244198596.1">
    <property type="nucleotide sequence ID" value="NZ_QGTL01000023.1"/>
</dbReference>
<reference evidence="5 6" key="1">
    <citation type="submission" date="2018-05" db="EMBL/GenBank/DDBJ databases">
        <title>Genomic Encyclopedia of Type Strains, Phase IV (KMG-IV): sequencing the most valuable type-strain genomes for metagenomic binning, comparative biology and taxonomic classification.</title>
        <authorList>
            <person name="Goeker M."/>
        </authorList>
    </citation>
    <scope>NUCLEOTIDE SEQUENCE [LARGE SCALE GENOMIC DNA]</scope>
    <source>
        <strain evidence="5 6">DSM 44717</strain>
    </source>
</reference>
<evidence type="ECO:0000313" key="6">
    <source>
        <dbReference type="Proteomes" id="UP000246410"/>
    </source>
</evidence>
<dbReference type="PANTHER" id="PTHR33164:SF99">
    <property type="entry name" value="MARR FAMILY REGULATORY PROTEIN"/>
    <property type="match status" value="1"/>
</dbReference>
<dbReference type="Proteomes" id="UP000246410">
    <property type="component" value="Unassembled WGS sequence"/>
</dbReference>
<dbReference type="SUPFAM" id="SSF46785">
    <property type="entry name" value="Winged helix' DNA-binding domain"/>
    <property type="match status" value="1"/>
</dbReference>
<dbReference type="InterPro" id="IPR039422">
    <property type="entry name" value="MarR/SlyA-like"/>
</dbReference>
<dbReference type="GO" id="GO:0006950">
    <property type="term" value="P:response to stress"/>
    <property type="evidence" value="ECO:0007669"/>
    <property type="project" value="TreeGrafter"/>
</dbReference>
<organism evidence="5 6">
    <name type="scientific">Nocardia neocaledoniensis</name>
    <dbReference type="NCBI Taxonomy" id="236511"/>
    <lineage>
        <taxon>Bacteria</taxon>
        <taxon>Bacillati</taxon>
        <taxon>Actinomycetota</taxon>
        <taxon>Actinomycetes</taxon>
        <taxon>Mycobacteriales</taxon>
        <taxon>Nocardiaceae</taxon>
        <taxon>Nocardia</taxon>
    </lineage>
</organism>
<evidence type="ECO:0000259" key="4">
    <source>
        <dbReference type="PROSITE" id="PS50995"/>
    </source>
</evidence>
<dbReference type="InterPro" id="IPR000835">
    <property type="entry name" value="HTH_MarR-typ"/>
</dbReference>
<evidence type="ECO:0000256" key="1">
    <source>
        <dbReference type="ARBA" id="ARBA00023015"/>
    </source>
</evidence>
<evidence type="ECO:0000313" key="5">
    <source>
        <dbReference type="EMBL" id="PWV66906.1"/>
    </source>
</evidence>
<dbReference type="PROSITE" id="PS50995">
    <property type="entry name" value="HTH_MARR_2"/>
    <property type="match status" value="1"/>
</dbReference>
<protein>
    <submittedName>
        <fullName evidence="5">MarR family transcriptional regulator</fullName>
    </submittedName>
</protein>
<keyword evidence="1" id="KW-0805">Transcription regulation</keyword>
<name>A0A317N1U6_9NOCA</name>
<evidence type="ECO:0000256" key="2">
    <source>
        <dbReference type="ARBA" id="ARBA00023125"/>
    </source>
</evidence>
<sequence length="149" mass="15849">MDRPATLLKLLVQATDSYERALDERLRAALGGDLRPAHYAVFRHLEPAGSRVTALADAAGMTQQSMGELVTHLERSGYVERRSDPVDRRARLVVATAAGIEALAVAAAHIRRIEAALAAELGGTTLDEMRAALARVPGVLTALSGVGER</sequence>
<proteinExistence type="predicted"/>
<keyword evidence="6" id="KW-1185">Reference proteome</keyword>
<dbReference type="EMBL" id="QGTL01000023">
    <property type="protein sequence ID" value="PWV66906.1"/>
    <property type="molecule type" value="Genomic_DNA"/>
</dbReference>
<dbReference type="Pfam" id="PF12802">
    <property type="entry name" value="MarR_2"/>
    <property type="match status" value="1"/>
</dbReference>
<dbReference type="InterPro" id="IPR023187">
    <property type="entry name" value="Tscrpt_reg_MarR-type_CS"/>
</dbReference>
<dbReference type="GO" id="GO:0003700">
    <property type="term" value="F:DNA-binding transcription factor activity"/>
    <property type="evidence" value="ECO:0007669"/>
    <property type="project" value="InterPro"/>
</dbReference>
<dbReference type="AlphaFoldDB" id="A0A317N1U6"/>
<comment type="caution">
    <text evidence="5">The sequence shown here is derived from an EMBL/GenBank/DDBJ whole genome shotgun (WGS) entry which is preliminary data.</text>
</comment>
<dbReference type="GO" id="GO:0003677">
    <property type="term" value="F:DNA binding"/>
    <property type="evidence" value="ECO:0007669"/>
    <property type="project" value="UniProtKB-KW"/>
</dbReference>
<gene>
    <name evidence="5" type="ORF">DFR69_1235</name>
</gene>
<dbReference type="InterPro" id="IPR036388">
    <property type="entry name" value="WH-like_DNA-bd_sf"/>
</dbReference>
<dbReference type="PROSITE" id="PS01117">
    <property type="entry name" value="HTH_MARR_1"/>
    <property type="match status" value="1"/>
</dbReference>
<dbReference type="PANTHER" id="PTHR33164">
    <property type="entry name" value="TRANSCRIPTIONAL REGULATOR, MARR FAMILY"/>
    <property type="match status" value="1"/>
</dbReference>
<dbReference type="InterPro" id="IPR036390">
    <property type="entry name" value="WH_DNA-bd_sf"/>
</dbReference>
<feature type="domain" description="HTH marR-type" evidence="4">
    <location>
        <begin position="4"/>
        <end position="138"/>
    </location>
</feature>
<keyword evidence="2" id="KW-0238">DNA-binding</keyword>
<accession>A0A317N1U6</accession>